<accession>A0A9D1FGX9</accession>
<keyword evidence="7" id="KW-1003">Cell membrane</keyword>
<gene>
    <name evidence="7 8" type="primary">atpH</name>
    <name evidence="8" type="ORF">IAA86_00625</name>
</gene>
<dbReference type="InterPro" id="IPR000711">
    <property type="entry name" value="ATPase_OSCP/dsu"/>
</dbReference>
<keyword evidence="2 7" id="KW-0813">Transport</keyword>
<keyword evidence="7" id="KW-0139">CF(1)</keyword>
<evidence type="ECO:0000256" key="4">
    <source>
        <dbReference type="ARBA" id="ARBA00023065"/>
    </source>
</evidence>
<dbReference type="SUPFAM" id="SSF47928">
    <property type="entry name" value="N-terminal domain of the delta subunit of the F1F0-ATP synthase"/>
    <property type="match status" value="1"/>
</dbReference>
<dbReference type="NCBIfam" id="TIGR01145">
    <property type="entry name" value="ATP_synt_delta"/>
    <property type="match status" value="1"/>
</dbReference>
<dbReference type="HAMAP" id="MF_01416">
    <property type="entry name" value="ATP_synth_delta_bact"/>
    <property type="match status" value="1"/>
</dbReference>
<evidence type="ECO:0000256" key="6">
    <source>
        <dbReference type="ARBA" id="ARBA00023310"/>
    </source>
</evidence>
<comment type="function">
    <text evidence="7">F(1)F(0) ATP synthase produces ATP from ADP in the presence of a proton or sodium gradient. F-type ATPases consist of two structural domains, F(1) containing the extramembraneous catalytic core and F(0) containing the membrane proton channel, linked together by a central stalk and a peripheral stalk. During catalysis, ATP synthesis in the catalytic domain of F(1) is coupled via a rotary mechanism of the central stalk subunits to proton translocation.</text>
</comment>
<name>A0A9D1FGX9_9BACT</name>
<comment type="similarity">
    <text evidence="7">Belongs to the ATPase delta chain family.</text>
</comment>
<dbReference type="InterPro" id="IPR026015">
    <property type="entry name" value="ATP_synth_OSCP/delta_N_sf"/>
</dbReference>
<sequence length="182" mass="20763">MNNTDNLLIAARYAKSLIELSKNSELNNLQVHDNLENIKAILEGSGELYSALINPVISAGDKEEVIQAVFVNDTDEILRNFLKLLVKKNRFNLIFDIIKIYNNMLDKLNNVSKVEVTSAIELSEEYREQIKNKLQKILNKEIIINYKTNDSIIAGLIFKMGDNIFDTSINGKLNKFKKAIMK</sequence>
<dbReference type="GO" id="GO:0045259">
    <property type="term" value="C:proton-transporting ATP synthase complex"/>
    <property type="evidence" value="ECO:0007669"/>
    <property type="project" value="UniProtKB-KW"/>
</dbReference>
<reference evidence="8" key="1">
    <citation type="submission" date="2020-10" db="EMBL/GenBank/DDBJ databases">
        <authorList>
            <person name="Gilroy R."/>
        </authorList>
    </citation>
    <scope>NUCLEOTIDE SEQUENCE</scope>
    <source>
        <strain evidence="8">CHK152-2871</strain>
    </source>
</reference>
<dbReference type="GO" id="GO:0046933">
    <property type="term" value="F:proton-transporting ATP synthase activity, rotational mechanism"/>
    <property type="evidence" value="ECO:0007669"/>
    <property type="project" value="UniProtKB-UniRule"/>
</dbReference>
<organism evidence="8 9">
    <name type="scientific">Candidatus Galligastranaerophilus intestinavium</name>
    <dbReference type="NCBI Taxonomy" id="2840836"/>
    <lineage>
        <taxon>Bacteria</taxon>
        <taxon>Candidatus Galligastranaerophilus</taxon>
    </lineage>
</organism>
<dbReference type="Proteomes" id="UP000886865">
    <property type="component" value="Unassembled WGS sequence"/>
</dbReference>
<comment type="function">
    <text evidence="7">This protein is part of the stalk that links CF(0) to CF(1). It either transmits conformational changes from CF(0) to CF(1) or is implicated in proton conduction.</text>
</comment>
<comment type="caution">
    <text evidence="8">The sequence shown here is derived from an EMBL/GenBank/DDBJ whole genome shotgun (WGS) entry which is preliminary data.</text>
</comment>
<reference evidence="8" key="2">
    <citation type="journal article" date="2021" name="PeerJ">
        <title>Extensive microbial diversity within the chicken gut microbiome revealed by metagenomics and culture.</title>
        <authorList>
            <person name="Gilroy R."/>
            <person name="Ravi A."/>
            <person name="Getino M."/>
            <person name="Pursley I."/>
            <person name="Horton D.L."/>
            <person name="Alikhan N.F."/>
            <person name="Baker D."/>
            <person name="Gharbi K."/>
            <person name="Hall N."/>
            <person name="Watson M."/>
            <person name="Adriaenssens E.M."/>
            <person name="Foster-Nyarko E."/>
            <person name="Jarju S."/>
            <person name="Secka A."/>
            <person name="Antonio M."/>
            <person name="Oren A."/>
            <person name="Chaudhuri R.R."/>
            <person name="La Ragione R."/>
            <person name="Hildebrand F."/>
            <person name="Pallen M.J."/>
        </authorList>
    </citation>
    <scope>NUCLEOTIDE SEQUENCE</scope>
    <source>
        <strain evidence="8">CHK152-2871</strain>
    </source>
</reference>
<dbReference type="EMBL" id="DVJQ01000006">
    <property type="protein sequence ID" value="HIS73504.1"/>
    <property type="molecule type" value="Genomic_DNA"/>
</dbReference>
<keyword evidence="6 7" id="KW-0066">ATP synthesis</keyword>
<dbReference type="PRINTS" id="PR00125">
    <property type="entry name" value="ATPASEDELTA"/>
</dbReference>
<dbReference type="AlphaFoldDB" id="A0A9D1FGX9"/>
<evidence type="ECO:0000313" key="9">
    <source>
        <dbReference type="Proteomes" id="UP000886865"/>
    </source>
</evidence>
<evidence type="ECO:0000256" key="2">
    <source>
        <dbReference type="ARBA" id="ARBA00022448"/>
    </source>
</evidence>
<dbReference type="Gene3D" id="1.10.520.20">
    <property type="entry name" value="N-terminal domain of the delta subunit of the F1F0-ATP synthase"/>
    <property type="match status" value="1"/>
</dbReference>
<protein>
    <recommendedName>
        <fullName evidence="7">ATP synthase subunit delta</fullName>
    </recommendedName>
    <alternativeName>
        <fullName evidence="7">ATP synthase F(1) sector subunit delta</fullName>
    </alternativeName>
    <alternativeName>
        <fullName evidence="7">F-type ATPase subunit delta</fullName>
        <shortName evidence="7">F-ATPase subunit delta</shortName>
    </alternativeName>
</protein>
<evidence type="ECO:0000256" key="3">
    <source>
        <dbReference type="ARBA" id="ARBA00022781"/>
    </source>
</evidence>
<evidence type="ECO:0000313" key="8">
    <source>
        <dbReference type="EMBL" id="HIS73504.1"/>
    </source>
</evidence>
<comment type="subcellular location">
    <subcellularLocation>
        <location evidence="7">Cell membrane</location>
        <topology evidence="7">Peripheral membrane protein</topology>
    </subcellularLocation>
    <subcellularLocation>
        <location evidence="1">Membrane</location>
    </subcellularLocation>
</comment>
<dbReference type="Pfam" id="PF00213">
    <property type="entry name" value="OSCP"/>
    <property type="match status" value="1"/>
</dbReference>
<keyword evidence="5 7" id="KW-0472">Membrane</keyword>
<proteinExistence type="inferred from homology"/>
<evidence type="ECO:0000256" key="5">
    <source>
        <dbReference type="ARBA" id="ARBA00023136"/>
    </source>
</evidence>
<dbReference type="PANTHER" id="PTHR11910">
    <property type="entry name" value="ATP SYNTHASE DELTA CHAIN"/>
    <property type="match status" value="1"/>
</dbReference>
<keyword evidence="3 7" id="KW-0375">Hydrogen ion transport</keyword>
<evidence type="ECO:0000256" key="1">
    <source>
        <dbReference type="ARBA" id="ARBA00004370"/>
    </source>
</evidence>
<evidence type="ECO:0000256" key="7">
    <source>
        <dbReference type="HAMAP-Rule" id="MF_01416"/>
    </source>
</evidence>
<keyword evidence="4 7" id="KW-0406">Ion transport</keyword>
<dbReference type="GO" id="GO:0005886">
    <property type="term" value="C:plasma membrane"/>
    <property type="evidence" value="ECO:0007669"/>
    <property type="project" value="UniProtKB-SubCell"/>
</dbReference>